<dbReference type="InterPro" id="IPR001173">
    <property type="entry name" value="Glyco_trans_2-like"/>
</dbReference>
<feature type="domain" description="Glycosyltransferase 2-like" evidence="2">
    <location>
        <begin position="4"/>
        <end position="173"/>
    </location>
</feature>
<dbReference type="OrthoDB" id="9785185at2"/>
<protein>
    <recommendedName>
        <fullName evidence="2">Glycosyltransferase 2-like domain-containing protein</fullName>
    </recommendedName>
</protein>
<dbReference type="Gene3D" id="3.40.50.720">
    <property type="entry name" value="NAD(P)-binding Rossmann-like Domain"/>
    <property type="match status" value="1"/>
</dbReference>
<gene>
    <name evidence="3" type="ORF">BG258_02660</name>
</gene>
<comment type="similarity">
    <text evidence="1">Belongs to the glycosyltransferase 2 family.</text>
</comment>
<dbReference type="PANTHER" id="PTHR22916:SF3">
    <property type="entry name" value="UDP-GLCNAC:BETAGAL BETA-1,3-N-ACETYLGLUCOSAMINYLTRANSFERASE-LIKE PROTEIN 1"/>
    <property type="match status" value="1"/>
</dbReference>
<dbReference type="SUPFAM" id="SSF53335">
    <property type="entry name" value="S-adenosyl-L-methionine-dependent methyltransferases"/>
    <property type="match status" value="1"/>
</dbReference>
<dbReference type="InterPro" id="IPR029063">
    <property type="entry name" value="SAM-dependent_MTases_sf"/>
</dbReference>
<dbReference type="PANTHER" id="PTHR22916">
    <property type="entry name" value="GLYCOSYLTRANSFERASE"/>
    <property type="match status" value="1"/>
</dbReference>
<evidence type="ECO:0000259" key="2">
    <source>
        <dbReference type="Pfam" id="PF00535"/>
    </source>
</evidence>
<evidence type="ECO:0000313" key="3">
    <source>
        <dbReference type="EMBL" id="ODV54866.1"/>
    </source>
</evidence>
<organism evidence="3 4">
    <name type="scientific">Lysinibacillus fusiformis</name>
    <dbReference type="NCBI Taxonomy" id="28031"/>
    <lineage>
        <taxon>Bacteria</taxon>
        <taxon>Bacillati</taxon>
        <taxon>Bacillota</taxon>
        <taxon>Bacilli</taxon>
        <taxon>Bacillales</taxon>
        <taxon>Bacillaceae</taxon>
        <taxon>Lysinibacillus</taxon>
    </lineage>
</organism>
<dbReference type="AlphaFoldDB" id="A0A1E4R321"/>
<reference evidence="3 4" key="1">
    <citation type="submission" date="2016-09" db="EMBL/GenBank/DDBJ databases">
        <title>Draft genome sequence of the soil isolate, Lysinibacillus fusiformis M5, a potential hypoxanthine producer.</title>
        <authorList>
            <person name="Gallegos-Monterrosa R."/>
            <person name="Maroti G."/>
            <person name="Balint B."/>
            <person name="Kovacs A.T."/>
        </authorList>
    </citation>
    <scope>NUCLEOTIDE SEQUENCE [LARGE SCALE GENOMIC DNA]</scope>
    <source>
        <strain evidence="3 4">M5</strain>
    </source>
</reference>
<dbReference type="InterPro" id="IPR029044">
    <property type="entry name" value="Nucleotide-diphossugar_trans"/>
</dbReference>
<dbReference type="GO" id="GO:0016758">
    <property type="term" value="F:hexosyltransferase activity"/>
    <property type="evidence" value="ECO:0007669"/>
    <property type="project" value="UniProtKB-ARBA"/>
</dbReference>
<accession>A0A1E4R321</accession>
<dbReference type="EMBL" id="MECQ01000001">
    <property type="protein sequence ID" value="ODV54866.1"/>
    <property type="molecule type" value="Genomic_DNA"/>
</dbReference>
<proteinExistence type="inferred from homology"/>
<dbReference type="Pfam" id="PF00535">
    <property type="entry name" value="Glycos_transf_2"/>
    <property type="match status" value="1"/>
</dbReference>
<dbReference type="RefSeq" id="WP_069480095.1">
    <property type="nucleotide sequence ID" value="NZ_KV766182.1"/>
</dbReference>
<name>A0A1E4R321_9BACI</name>
<evidence type="ECO:0000313" key="4">
    <source>
        <dbReference type="Proteomes" id="UP000094784"/>
    </source>
</evidence>
<dbReference type="Proteomes" id="UP000094784">
    <property type="component" value="Unassembled WGS sequence"/>
</dbReference>
<dbReference type="Gene3D" id="3.90.550.10">
    <property type="entry name" value="Spore Coat Polysaccharide Biosynthesis Protein SpsA, Chain A"/>
    <property type="match status" value="1"/>
</dbReference>
<comment type="caution">
    <text evidence="3">The sequence shown here is derived from an EMBL/GenBank/DDBJ whole genome shotgun (WGS) entry which is preliminary data.</text>
</comment>
<dbReference type="SUPFAM" id="SSF53448">
    <property type="entry name" value="Nucleotide-diphospho-sugar transferases"/>
    <property type="match status" value="1"/>
</dbReference>
<sequence>MLVSVLINNYNYAPYLTECIQSVIDQSYSDIEIIVYDDGSTDNSLEILSKFKNIKVISNNNYGKGHNLNQMNAVNKAFEESTGDIIFLLDSDDFFKNDKVEKTINLFKESPHIEVIQHLLEEVDEDNNLLHKVVPVLKKVKNYKEYIYETESIYHLFSMTSALAFRRRFLEKVLPLDEDDFSYMCVDTRLMLVAALQSNILTISDSLTYYRKHGSNAWGKLGDLNNHEDYLQDLYGFFNKIAMENGQRPISYSYNKYIENTYFYNLVDSKKCMRFIQNQHAKRYYIWGAGEAGQSVYHALKDKGLNFLGFIDSDERKQNCLVMDKEVFSPASLYDKDNIYILISPFHAYETIATILKNQNYIENEHFISPYMED</sequence>
<evidence type="ECO:0000256" key="1">
    <source>
        <dbReference type="ARBA" id="ARBA00006739"/>
    </source>
</evidence>